<name>A0A4Y2DE45_ARAVE</name>
<keyword evidence="3" id="KW-1185">Reference proteome</keyword>
<evidence type="ECO:0000313" key="2">
    <source>
        <dbReference type="EMBL" id="GBM15082.1"/>
    </source>
</evidence>
<evidence type="ECO:0000313" key="3">
    <source>
        <dbReference type="Proteomes" id="UP000499080"/>
    </source>
</evidence>
<gene>
    <name evidence="2" type="ORF">AVEN_150099_1</name>
</gene>
<dbReference type="Proteomes" id="UP000499080">
    <property type="component" value="Unassembled WGS sequence"/>
</dbReference>
<protein>
    <submittedName>
        <fullName evidence="2">Uncharacterized protein</fullName>
    </submittedName>
</protein>
<proteinExistence type="predicted"/>
<feature type="compositionally biased region" description="Basic and acidic residues" evidence="1">
    <location>
        <begin position="80"/>
        <end position="91"/>
    </location>
</feature>
<accession>A0A4Y2DE45</accession>
<sequence>MENDALFMNNQERRNTGNRKKKTSLVQFSNAGKQQITNNNSNRTNNITQRLAADQLAMRTRLQRDSSLSEAVPSRSTRSKSKDDSTRSKMIRRDVTWQSLEISGSQLLIEISRN</sequence>
<feature type="region of interest" description="Disordered" evidence="1">
    <location>
        <begin position="60"/>
        <end position="91"/>
    </location>
</feature>
<dbReference type="EMBL" id="BGPR01000354">
    <property type="protein sequence ID" value="GBM15082.1"/>
    <property type="molecule type" value="Genomic_DNA"/>
</dbReference>
<organism evidence="2 3">
    <name type="scientific">Araneus ventricosus</name>
    <name type="common">Orbweaver spider</name>
    <name type="synonym">Epeira ventricosa</name>
    <dbReference type="NCBI Taxonomy" id="182803"/>
    <lineage>
        <taxon>Eukaryota</taxon>
        <taxon>Metazoa</taxon>
        <taxon>Ecdysozoa</taxon>
        <taxon>Arthropoda</taxon>
        <taxon>Chelicerata</taxon>
        <taxon>Arachnida</taxon>
        <taxon>Araneae</taxon>
        <taxon>Araneomorphae</taxon>
        <taxon>Entelegynae</taxon>
        <taxon>Araneoidea</taxon>
        <taxon>Araneidae</taxon>
        <taxon>Araneus</taxon>
    </lineage>
</organism>
<evidence type="ECO:0000256" key="1">
    <source>
        <dbReference type="SAM" id="MobiDB-lite"/>
    </source>
</evidence>
<reference evidence="2 3" key="1">
    <citation type="journal article" date="2019" name="Sci. Rep.">
        <title>Orb-weaving spider Araneus ventricosus genome elucidates the spidroin gene catalogue.</title>
        <authorList>
            <person name="Kono N."/>
            <person name="Nakamura H."/>
            <person name="Ohtoshi R."/>
            <person name="Moran D.A.P."/>
            <person name="Shinohara A."/>
            <person name="Yoshida Y."/>
            <person name="Fujiwara M."/>
            <person name="Mori M."/>
            <person name="Tomita M."/>
            <person name="Arakawa K."/>
        </authorList>
    </citation>
    <scope>NUCLEOTIDE SEQUENCE [LARGE SCALE GENOMIC DNA]</scope>
</reference>
<dbReference type="AlphaFoldDB" id="A0A4Y2DE45"/>
<feature type="region of interest" description="Disordered" evidence="1">
    <location>
        <begin position="1"/>
        <end position="24"/>
    </location>
</feature>
<comment type="caution">
    <text evidence="2">The sequence shown here is derived from an EMBL/GenBank/DDBJ whole genome shotgun (WGS) entry which is preliminary data.</text>
</comment>